<evidence type="ECO:0000313" key="2">
    <source>
        <dbReference type="EMBL" id="KAK0065973.1"/>
    </source>
</evidence>
<reference evidence="2" key="1">
    <citation type="journal article" date="2023" name="PLoS Negl. Trop. Dis.">
        <title>A genome sequence for Biomphalaria pfeifferi, the major vector snail for the human-infecting parasite Schistosoma mansoni.</title>
        <authorList>
            <person name="Bu L."/>
            <person name="Lu L."/>
            <person name="Laidemitt M.R."/>
            <person name="Zhang S.M."/>
            <person name="Mutuku M."/>
            <person name="Mkoji G."/>
            <person name="Steinauer M."/>
            <person name="Loker E.S."/>
        </authorList>
    </citation>
    <scope>NUCLEOTIDE SEQUENCE</scope>
    <source>
        <strain evidence="2">KasaAsao</strain>
    </source>
</reference>
<feature type="transmembrane region" description="Helical" evidence="1">
    <location>
        <begin position="337"/>
        <end position="354"/>
    </location>
</feature>
<dbReference type="AlphaFoldDB" id="A0AAD8FJ96"/>
<keyword evidence="1" id="KW-0812">Transmembrane</keyword>
<feature type="transmembrane region" description="Helical" evidence="1">
    <location>
        <begin position="204"/>
        <end position="228"/>
    </location>
</feature>
<gene>
    <name evidence="2" type="ORF">Bpfe_004770</name>
</gene>
<comment type="caution">
    <text evidence="2">The sequence shown here is derived from an EMBL/GenBank/DDBJ whole genome shotgun (WGS) entry which is preliminary data.</text>
</comment>
<feature type="transmembrane region" description="Helical" evidence="1">
    <location>
        <begin position="59"/>
        <end position="77"/>
    </location>
</feature>
<feature type="transmembrane region" description="Helical" evidence="1">
    <location>
        <begin position="20"/>
        <end position="39"/>
    </location>
</feature>
<proteinExistence type="predicted"/>
<dbReference type="Proteomes" id="UP001233172">
    <property type="component" value="Unassembled WGS sequence"/>
</dbReference>
<name>A0AAD8FJ96_BIOPF</name>
<protein>
    <submittedName>
        <fullName evidence="2">Uncharacterized protein</fullName>
    </submittedName>
</protein>
<sequence length="391" mass="44800">MSSFYRDSQYYHTNTYSRYYNYYYLIMLYGIGLIQVGIVEMFRSKVSTLQKYLREVLSYALFVLPWCVATLAVTSLLPSYLDLKDDLNPSLKQSSTIIVFVLGTLVLMTTLLLWLHLKRRKVDAGASDQCSDKVQSRDTYVSMSDTYQKKLASLNPMVKEKKSLALVVLIFAIATGTFTILSIMTSYSSQTVDMRGSHNVMFTVLFSFFTIHSFGAFVAFLLILRLLIEPEYKQSPSDTKWDTKSSSSILNTSTSYSDKNLRSTEEAGKEQTPDWSEKLRKDLSFEILLRPTETKGNGESFYFTDSQSIMSLNRSLQSSQFRKLTPKTLSDKQLRRLMIINIVYIVLVLPYHIFLLAENLDHTSLLYIIVSGCLMLMVLSRSFVTPLILLY</sequence>
<keyword evidence="1" id="KW-1133">Transmembrane helix</keyword>
<keyword evidence="3" id="KW-1185">Reference proteome</keyword>
<keyword evidence="1" id="KW-0472">Membrane</keyword>
<evidence type="ECO:0000313" key="3">
    <source>
        <dbReference type="Proteomes" id="UP001233172"/>
    </source>
</evidence>
<feature type="transmembrane region" description="Helical" evidence="1">
    <location>
        <begin position="164"/>
        <end position="184"/>
    </location>
</feature>
<reference evidence="2" key="2">
    <citation type="submission" date="2023-04" db="EMBL/GenBank/DDBJ databases">
        <authorList>
            <person name="Bu L."/>
            <person name="Lu L."/>
            <person name="Laidemitt M.R."/>
            <person name="Zhang S.M."/>
            <person name="Mutuku M."/>
            <person name="Mkoji G."/>
            <person name="Steinauer M."/>
            <person name="Loker E.S."/>
        </authorList>
    </citation>
    <scope>NUCLEOTIDE SEQUENCE</scope>
    <source>
        <strain evidence="2">KasaAsao</strain>
        <tissue evidence="2">Whole Snail</tissue>
    </source>
</reference>
<feature type="transmembrane region" description="Helical" evidence="1">
    <location>
        <begin position="366"/>
        <end position="390"/>
    </location>
</feature>
<dbReference type="EMBL" id="JASAOG010000012">
    <property type="protein sequence ID" value="KAK0065973.1"/>
    <property type="molecule type" value="Genomic_DNA"/>
</dbReference>
<organism evidence="2 3">
    <name type="scientific">Biomphalaria pfeifferi</name>
    <name type="common">Bloodfluke planorb</name>
    <name type="synonym">Freshwater snail</name>
    <dbReference type="NCBI Taxonomy" id="112525"/>
    <lineage>
        <taxon>Eukaryota</taxon>
        <taxon>Metazoa</taxon>
        <taxon>Spiralia</taxon>
        <taxon>Lophotrochozoa</taxon>
        <taxon>Mollusca</taxon>
        <taxon>Gastropoda</taxon>
        <taxon>Heterobranchia</taxon>
        <taxon>Euthyneura</taxon>
        <taxon>Panpulmonata</taxon>
        <taxon>Hygrophila</taxon>
        <taxon>Lymnaeoidea</taxon>
        <taxon>Planorbidae</taxon>
        <taxon>Biomphalaria</taxon>
    </lineage>
</organism>
<accession>A0AAD8FJ96</accession>
<feature type="transmembrane region" description="Helical" evidence="1">
    <location>
        <begin position="97"/>
        <end position="117"/>
    </location>
</feature>
<evidence type="ECO:0000256" key="1">
    <source>
        <dbReference type="SAM" id="Phobius"/>
    </source>
</evidence>